<dbReference type="GO" id="GO:0001228">
    <property type="term" value="F:DNA-binding transcription activator activity, RNA polymerase II-specific"/>
    <property type="evidence" value="ECO:0007669"/>
    <property type="project" value="TreeGrafter"/>
</dbReference>
<gene>
    <name evidence="2" type="ORF">FE257_002400</name>
</gene>
<dbReference type="PROSITE" id="PS51968">
    <property type="entry name" value="GRH_CP2_DB"/>
    <property type="match status" value="1"/>
</dbReference>
<dbReference type="Pfam" id="PF04516">
    <property type="entry name" value="CP2"/>
    <property type="match status" value="1"/>
</dbReference>
<organism evidence="2 3">
    <name type="scientific">Aspergillus nanangensis</name>
    <dbReference type="NCBI Taxonomy" id="2582783"/>
    <lineage>
        <taxon>Eukaryota</taxon>
        <taxon>Fungi</taxon>
        <taxon>Dikarya</taxon>
        <taxon>Ascomycota</taxon>
        <taxon>Pezizomycotina</taxon>
        <taxon>Eurotiomycetes</taxon>
        <taxon>Eurotiomycetidae</taxon>
        <taxon>Eurotiales</taxon>
        <taxon>Aspergillaceae</taxon>
        <taxon>Aspergillus</taxon>
        <taxon>Aspergillus subgen. Circumdati</taxon>
    </lineage>
</organism>
<dbReference type="PANTHER" id="PTHR11037:SF20">
    <property type="entry name" value="PROTEIN GRAINYHEAD"/>
    <property type="match status" value="1"/>
</dbReference>
<reference evidence="2" key="1">
    <citation type="journal article" date="2019" name="Beilstein J. Org. Chem.">
        <title>Nanangenines: drimane sesquiterpenoids as the dominant metabolite cohort of a novel Australian fungus, Aspergillus nanangensis.</title>
        <authorList>
            <person name="Lacey H.J."/>
            <person name="Gilchrist C.L.M."/>
            <person name="Crombie A."/>
            <person name="Kalaitzis J.A."/>
            <person name="Vuong D."/>
            <person name="Rutledge P.J."/>
            <person name="Turner P."/>
            <person name="Pitt J.I."/>
            <person name="Lacey E."/>
            <person name="Chooi Y.H."/>
            <person name="Piggott A.M."/>
        </authorList>
    </citation>
    <scope>NUCLEOTIDE SEQUENCE</scope>
    <source>
        <strain evidence="2">MST-FP2251</strain>
    </source>
</reference>
<comment type="caution">
    <text evidence="2">The sequence shown here is derived from an EMBL/GenBank/DDBJ whole genome shotgun (WGS) entry which is preliminary data.</text>
</comment>
<reference evidence="2" key="2">
    <citation type="submission" date="2020-02" db="EMBL/GenBank/DDBJ databases">
        <authorList>
            <person name="Gilchrist C.L.M."/>
            <person name="Chooi Y.-H."/>
        </authorList>
    </citation>
    <scope>NUCLEOTIDE SEQUENCE</scope>
    <source>
        <strain evidence="2">MST-FP2251</strain>
    </source>
</reference>
<accession>A0AAD4CE08</accession>
<evidence type="ECO:0000313" key="2">
    <source>
        <dbReference type="EMBL" id="KAF9884012.1"/>
    </source>
</evidence>
<dbReference type="Proteomes" id="UP001194746">
    <property type="component" value="Unassembled WGS sequence"/>
</dbReference>
<sequence>MIRKRRNSQKPDYNFVEKFRRNYGCIVSGAHKRNVEPTFPAVSVEKRFKPTTGVDETNLKEAVSLSMRDLQLTPSIDPSSLSFSPLSNLPPNSHGMWNVFHSQAGDLHTPTMKLDPVTPLSLTTAIAGAPANNCNTPMFLDHFNQQYLWGAVQNVDAYSQHLCELGPLYQPDSGYGTLNESVKRSSSVNDVDIQGNAPPKAHGGCADYPEDENLRFKVALHAQTAMVKHRQDIPVTYLNKGQPYLLSVLDSNPSQSPRPVKYRTYIRVSFDEEEQKVKPVAYWELWRETRGLNEARQRGSKLLAVEYVDPSQDKNRDQNYSPIQLEHASVDGFSVTWTADPAMGEPQCTISARFNFLSTDFNIAKGVRGITVTLCAKTQVIPEEYVRPNMHHDVEVCYCKIKLFRDHGAERKLHNDIAHVKKAVEKINQSILLGDTEGSNSGKQKKKKYFDRFELCGDAETATETKRIA</sequence>
<dbReference type="InterPro" id="IPR007604">
    <property type="entry name" value="CP2"/>
</dbReference>
<name>A0AAD4CE08_ASPNN</name>
<proteinExistence type="predicted"/>
<dbReference type="GO" id="GO:0005634">
    <property type="term" value="C:nucleus"/>
    <property type="evidence" value="ECO:0007669"/>
    <property type="project" value="TreeGrafter"/>
</dbReference>
<keyword evidence="3" id="KW-1185">Reference proteome</keyword>
<evidence type="ECO:0000259" key="1">
    <source>
        <dbReference type="PROSITE" id="PS51968"/>
    </source>
</evidence>
<dbReference type="InterPro" id="IPR040167">
    <property type="entry name" value="TF_CP2-like"/>
</dbReference>
<dbReference type="PANTHER" id="PTHR11037">
    <property type="entry name" value="TRANSCRIPTION FACTOR CP2"/>
    <property type="match status" value="1"/>
</dbReference>
<evidence type="ECO:0000313" key="3">
    <source>
        <dbReference type="Proteomes" id="UP001194746"/>
    </source>
</evidence>
<protein>
    <recommendedName>
        <fullName evidence="1">Grh/CP2 DB domain-containing protein</fullName>
    </recommendedName>
</protein>
<dbReference type="GO" id="GO:0000978">
    <property type="term" value="F:RNA polymerase II cis-regulatory region sequence-specific DNA binding"/>
    <property type="evidence" value="ECO:0007669"/>
    <property type="project" value="TreeGrafter"/>
</dbReference>
<feature type="domain" description="Grh/CP2 DB" evidence="1">
    <location>
        <begin position="212"/>
        <end position="469"/>
    </location>
</feature>
<dbReference type="EMBL" id="VCAU01000138">
    <property type="protein sequence ID" value="KAF9884012.1"/>
    <property type="molecule type" value="Genomic_DNA"/>
</dbReference>
<dbReference type="AlphaFoldDB" id="A0AAD4CE08"/>